<dbReference type="OrthoDB" id="546893at2759"/>
<dbReference type="GO" id="GO:0005886">
    <property type="term" value="C:plasma membrane"/>
    <property type="evidence" value="ECO:0007669"/>
    <property type="project" value="UniProtKB-SubCell"/>
</dbReference>
<feature type="transmembrane region" description="Helical" evidence="4">
    <location>
        <begin position="748"/>
        <end position="769"/>
    </location>
</feature>
<keyword evidence="4" id="KW-0812">Transmembrane</keyword>
<dbReference type="GO" id="GO:0022857">
    <property type="term" value="F:transmembrane transporter activity"/>
    <property type="evidence" value="ECO:0007669"/>
    <property type="project" value="InterPro"/>
</dbReference>
<feature type="transmembrane region" description="Helical" evidence="4">
    <location>
        <begin position="438"/>
        <end position="458"/>
    </location>
</feature>
<feature type="compositionally biased region" description="Polar residues" evidence="3">
    <location>
        <begin position="361"/>
        <end position="370"/>
    </location>
</feature>
<dbReference type="InterPro" id="IPR036259">
    <property type="entry name" value="MFS_trans_sf"/>
</dbReference>
<dbReference type="GeneID" id="25312382"/>
<comment type="subcellular location">
    <subcellularLocation>
        <location evidence="1">Cell inner membrane</location>
        <topology evidence="1">Multi-pass membrane protein</topology>
    </subcellularLocation>
</comment>
<feature type="compositionally biased region" description="Low complexity" evidence="3">
    <location>
        <begin position="900"/>
        <end position="911"/>
    </location>
</feature>
<keyword evidence="4" id="KW-0472">Membrane</keyword>
<feature type="transmembrane region" description="Helical" evidence="4">
    <location>
        <begin position="503"/>
        <end position="524"/>
    </location>
</feature>
<dbReference type="Pfam" id="PF20684">
    <property type="entry name" value="Fung_rhodopsin"/>
    <property type="match status" value="1"/>
</dbReference>
<dbReference type="AlphaFoldDB" id="A0A0F4Z6U2"/>
<feature type="transmembrane region" description="Helical" evidence="4">
    <location>
        <begin position="478"/>
        <end position="496"/>
    </location>
</feature>
<dbReference type="PANTHER" id="PTHR43702">
    <property type="entry name" value="L-FUCOSE-PROTON SYMPORTER"/>
    <property type="match status" value="1"/>
</dbReference>
<feature type="domain" description="Rhodopsin" evidence="5">
    <location>
        <begin position="25"/>
        <end position="247"/>
    </location>
</feature>
<feature type="transmembrane region" description="Helical" evidence="4">
    <location>
        <begin position="161"/>
        <end position="188"/>
    </location>
</feature>
<comment type="caution">
    <text evidence="6">The sequence shown here is derived from an EMBL/GenBank/DDBJ whole genome shotgun (WGS) entry which is preliminary data.</text>
</comment>
<dbReference type="InterPro" id="IPR011701">
    <property type="entry name" value="MFS"/>
</dbReference>
<evidence type="ECO:0000313" key="6">
    <source>
        <dbReference type="EMBL" id="KKA25598.1"/>
    </source>
</evidence>
<feature type="transmembrane region" description="Helical" evidence="4">
    <location>
        <begin position="603"/>
        <end position="622"/>
    </location>
</feature>
<feature type="transmembrane region" description="Helical" evidence="4">
    <location>
        <begin position="696"/>
        <end position="716"/>
    </location>
</feature>
<dbReference type="Pfam" id="PF07690">
    <property type="entry name" value="MFS_1"/>
    <property type="match status" value="1"/>
</dbReference>
<dbReference type="SUPFAM" id="SSF103473">
    <property type="entry name" value="MFS general substrate transporter"/>
    <property type="match status" value="1"/>
</dbReference>
<dbReference type="Proteomes" id="UP000053958">
    <property type="component" value="Unassembled WGS sequence"/>
</dbReference>
<reference evidence="6 7" key="1">
    <citation type="submission" date="2015-04" db="EMBL/GenBank/DDBJ databases">
        <authorList>
            <person name="Heijne W.H."/>
            <person name="Fedorova N.D."/>
            <person name="Nierman W.C."/>
            <person name="Vollebregt A.W."/>
            <person name="Zhao Z."/>
            <person name="Wu L."/>
            <person name="Kumar M."/>
            <person name="Stam H."/>
            <person name="van den Berg M.A."/>
            <person name="Pel H.J."/>
        </authorList>
    </citation>
    <scope>NUCLEOTIDE SEQUENCE [LARGE SCALE GENOMIC DNA]</scope>
    <source>
        <strain evidence="6 7">CBS 393.64</strain>
    </source>
</reference>
<feature type="compositionally biased region" description="Polar residues" evidence="3">
    <location>
        <begin position="339"/>
        <end position="352"/>
    </location>
</feature>
<feature type="transmembrane region" description="Helical" evidence="4">
    <location>
        <begin position="775"/>
        <end position="795"/>
    </location>
</feature>
<keyword evidence="4" id="KW-1133">Transmembrane helix</keyword>
<dbReference type="InterPro" id="IPR049326">
    <property type="entry name" value="Rhodopsin_dom_fungi"/>
</dbReference>
<name>A0A0F4Z6U2_RASE3</name>
<dbReference type="EMBL" id="LASV01000016">
    <property type="protein sequence ID" value="KKA25598.1"/>
    <property type="molecule type" value="Genomic_DNA"/>
</dbReference>
<keyword evidence="2" id="KW-1003">Cell membrane</keyword>
<evidence type="ECO:0000256" key="4">
    <source>
        <dbReference type="SAM" id="Phobius"/>
    </source>
</evidence>
<evidence type="ECO:0000256" key="1">
    <source>
        <dbReference type="ARBA" id="ARBA00004429"/>
    </source>
</evidence>
<feature type="transmembrane region" description="Helical" evidence="4">
    <location>
        <begin position="807"/>
        <end position="827"/>
    </location>
</feature>
<organism evidence="6 7">
    <name type="scientific">Rasamsonia emersonii (strain ATCC 16479 / CBS 393.64 / IMI 116815)</name>
    <dbReference type="NCBI Taxonomy" id="1408163"/>
    <lineage>
        <taxon>Eukaryota</taxon>
        <taxon>Fungi</taxon>
        <taxon>Dikarya</taxon>
        <taxon>Ascomycota</taxon>
        <taxon>Pezizomycotina</taxon>
        <taxon>Eurotiomycetes</taxon>
        <taxon>Eurotiomycetidae</taxon>
        <taxon>Eurotiales</taxon>
        <taxon>Trichocomaceae</taxon>
        <taxon>Rasamsonia</taxon>
    </lineage>
</organism>
<feature type="transmembrane region" description="Helical" evidence="4">
    <location>
        <begin position="536"/>
        <end position="556"/>
    </location>
</feature>
<evidence type="ECO:0000256" key="2">
    <source>
        <dbReference type="ARBA" id="ARBA00022475"/>
    </source>
</evidence>
<feature type="region of interest" description="Disordered" evidence="3">
    <location>
        <begin position="311"/>
        <end position="407"/>
    </location>
</feature>
<evidence type="ECO:0000259" key="5">
    <source>
        <dbReference type="Pfam" id="PF20684"/>
    </source>
</evidence>
<feature type="transmembrane region" description="Helical" evidence="4">
    <location>
        <begin position="200"/>
        <end position="222"/>
    </location>
</feature>
<feature type="transmembrane region" description="Helical" evidence="4">
    <location>
        <begin position="648"/>
        <end position="668"/>
    </location>
</feature>
<dbReference type="STRING" id="1408163.A0A0F4Z6U2"/>
<accession>A0A0F4Z6U2</accession>
<dbReference type="Gene3D" id="1.20.1250.20">
    <property type="entry name" value="MFS general substrate transporter like domains"/>
    <property type="match status" value="2"/>
</dbReference>
<feature type="transmembrane region" description="Helical" evidence="4">
    <location>
        <begin position="45"/>
        <end position="63"/>
    </location>
</feature>
<dbReference type="InterPro" id="IPR050375">
    <property type="entry name" value="MFS_TsgA-like"/>
</dbReference>
<protein>
    <submittedName>
        <fullName evidence="6">MFS transporter</fullName>
    </submittedName>
</protein>
<feature type="transmembrane region" description="Helical" evidence="4">
    <location>
        <begin position="722"/>
        <end position="741"/>
    </location>
</feature>
<evidence type="ECO:0000313" key="7">
    <source>
        <dbReference type="Proteomes" id="UP000053958"/>
    </source>
</evidence>
<dbReference type="RefSeq" id="XP_013332210.1">
    <property type="nucleotide sequence ID" value="XM_013476756.1"/>
</dbReference>
<feature type="transmembrane region" description="Helical" evidence="4">
    <location>
        <begin position="122"/>
        <end position="141"/>
    </location>
</feature>
<gene>
    <name evidence="6" type="ORF">T310_0327</name>
</gene>
<feature type="transmembrane region" description="Helical" evidence="4">
    <location>
        <begin position="6"/>
        <end position="25"/>
    </location>
</feature>
<dbReference type="PANTHER" id="PTHR43702:SF13">
    <property type="entry name" value="MONOSACCHARIDE TRANSPORTER, PUTATIVE (AFU_ORTHOLOGUE AFUA_4G06630)-RELATED"/>
    <property type="match status" value="1"/>
</dbReference>
<feature type="transmembrane region" description="Helical" evidence="4">
    <location>
        <begin position="91"/>
        <end position="110"/>
    </location>
</feature>
<proteinExistence type="predicted"/>
<keyword evidence="7" id="KW-1185">Reference proteome</keyword>
<feature type="region of interest" description="Disordered" evidence="3">
    <location>
        <begin position="890"/>
        <end position="931"/>
    </location>
</feature>
<sequence>MEDRRTAVMVVTIVVFVLASVFVALRFVSRWGIVRRIALHDHVMLLAWIIDFGFTFSICYATTKGLGLPDVHVPPSSQPALNRLEYATTVLYNPALMALKTSILIFYLTLTKGEKVFRWANYVTLIVVNAAGFALTLINVFQCHPLSAAFHYPPVDNATCIDIVTLYLSSAPVNLITDLAIFFLPMPILTRMRLPLKQKIILIITFSFGVFTAVVDVIRVAYLQSAASSRAMTYHSSDSSHINSLEHQDFSCMPLPSPSMTDKLMLLTSLGYGAFTFMWSAVEVNIGMICACVPSLKPLVARVLPRMIKGTDDLTPNTAVAATDPPTAEMPVSPPRSDSGPTSTTLRPPDTSSSDRGKASTGGSESSTRRNAPAAPEDYVDMMDFLTAPDEGPRDLEGSAPTGSGSTPQNVTTFYDFVNMKKPKSMLKMNTRESIPPVALTTILFFLWGFAYGFLDILNAQFQAIAHVSTWGSLGMHAAYYGGYLIAPLTVGRLVLTIWGFKATFITGLCIYACGTLIFWPSAVLTSFPAFTVSNFIVGFGLAVLETAANPFIALCGPQENSEMRLNFSQAIQATGSVLSPLLAKKVLFGTVQDAVSLVDVQWTYLAIALFDVLLAVAFYYLPVPEASDDDLRELANRRGDANSAKVAGLPVVWVTFCLGVFSQWCYVGGQEGLSTSFQNLVNALMPNSRLGSFDYLLIGRTLFAVGRFFAAFAQWFLKPRWILLVSYIGMVVFAVLCMNVRGSGGVAMGLMLFLFESGAFSIIFAISLRGMGPYTKTGASIMTAAISGGAIFPFPQQAAVIRRGEPYSFCVVAALYAAGAIFPVYLNLVPAARKQVDPVPNEYLRHYPRRRRHTVGVVHREKENPSSGGVLSRPRSLMDEPLPAVQLPGEIHVNDHAVSRSSSPSLPSRRGGIMHDLAPWPDEPDESGRT</sequence>
<evidence type="ECO:0000256" key="3">
    <source>
        <dbReference type="SAM" id="MobiDB-lite"/>
    </source>
</evidence>